<organism evidence="2 3">
    <name type="scientific">Liquidambar formosana</name>
    <name type="common">Formosan gum</name>
    <dbReference type="NCBI Taxonomy" id="63359"/>
    <lineage>
        <taxon>Eukaryota</taxon>
        <taxon>Viridiplantae</taxon>
        <taxon>Streptophyta</taxon>
        <taxon>Embryophyta</taxon>
        <taxon>Tracheophyta</taxon>
        <taxon>Spermatophyta</taxon>
        <taxon>Magnoliopsida</taxon>
        <taxon>eudicotyledons</taxon>
        <taxon>Gunneridae</taxon>
        <taxon>Pentapetalae</taxon>
        <taxon>Saxifragales</taxon>
        <taxon>Altingiaceae</taxon>
        <taxon>Liquidambar</taxon>
    </lineage>
</organism>
<keyword evidence="1" id="KW-0472">Membrane</keyword>
<dbReference type="PANTHER" id="PTHR31721">
    <property type="entry name" value="OS06G0710300 PROTEIN"/>
    <property type="match status" value="1"/>
</dbReference>
<evidence type="ECO:0000313" key="2">
    <source>
        <dbReference type="EMBL" id="KAK9271190.1"/>
    </source>
</evidence>
<comment type="caution">
    <text evidence="2">The sequence shown here is derived from an EMBL/GenBank/DDBJ whole genome shotgun (WGS) entry which is preliminary data.</text>
</comment>
<protein>
    <submittedName>
        <fullName evidence="2">Uncharacterized protein</fullName>
    </submittedName>
</protein>
<keyword evidence="3" id="KW-1185">Reference proteome</keyword>
<feature type="transmembrane region" description="Helical" evidence="1">
    <location>
        <begin position="69"/>
        <end position="89"/>
    </location>
</feature>
<proteinExistence type="predicted"/>
<feature type="transmembrane region" description="Helical" evidence="1">
    <location>
        <begin position="155"/>
        <end position="174"/>
    </location>
</feature>
<dbReference type="Pfam" id="PF03350">
    <property type="entry name" value="UPF0114"/>
    <property type="match status" value="1"/>
</dbReference>
<dbReference type="Proteomes" id="UP001415857">
    <property type="component" value="Unassembled WGS sequence"/>
</dbReference>
<keyword evidence="1" id="KW-0812">Transmembrane</keyword>
<dbReference type="PANTHER" id="PTHR31721:SF3">
    <property type="entry name" value="EXPRESSED PROTEIN"/>
    <property type="match status" value="1"/>
</dbReference>
<reference evidence="2 3" key="1">
    <citation type="journal article" date="2024" name="Plant J.">
        <title>Genome sequences and population genomics reveal climatic adaptation and genomic divergence between two closely related sweetgum species.</title>
        <authorList>
            <person name="Xu W.Q."/>
            <person name="Ren C.Q."/>
            <person name="Zhang X.Y."/>
            <person name="Comes H.P."/>
            <person name="Liu X.H."/>
            <person name="Li Y.G."/>
            <person name="Kettle C.J."/>
            <person name="Jalonen R."/>
            <person name="Gaisberger H."/>
            <person name="Ma Y.Z."/>
            <person name="Qiu Y.X."/>
        </authorList>
    </citation>
    <scope>NUCLEOTIDE SEQUENCE [LARGE SCALE GENOMIC DNA]</scope>
    <source>
        <strain evidence="2">Hangzhou</strain>
    </source>
</reference>
<evidence type="ECO:0000256" key="1">
    <source>
        <dbReference type="SAM" id="Phobius"/>
    </source>
</evidence>
<dbReference type="AlphaFoldDB" id="A0AAP0NG55"/>
<sequence>MSFNHMQVIIDCRFFTMFAVAGSLLGSVLCFVEGSFSILESYLQYFHTLSQRSTDEGHVVQLLIEAIDMYLVGTAMLMFGMGLYAMFVGSKNIKENEPRLPLSNFFGLFYMRTLPRWVQMKSISQAKSRIGHAVTMILQVGVLEKFRSVPLVTGLDLACFAGVVLVSSACIFLLSKLSVGNTIGDR</sequence>
<name>A0AAP0NG55_LIQFO</name>
<gene>
    <name evidence="2" type="ORF">L1049_026780</name>
</gene>
<keyword evidence="1" id="KW-1133">Transmembrane helix</keyword>
<dbReference type="EMBL" id="JBBPBK010000014">
    <property type="protein sequence ID" value="KAK9271190.1"/>
    <property type="molecule type" value="Genomic_DNA"/>
</dbReference>
<dbReference type="InterPro" id="IPR005134">
    <property type="entry name" value="UPF0114"/>
</dbReference>
<accession>A0AAP0NG55</accession>
<evidence type="ECO:0000313" key="3">
    <source>
        <dbReference type="Proteomes" id="UP001415857"/>
    </source>
</evidence>